<reference evidence="8" key="1">
    <citation type="journal article" date="2015" name="Genome Announc.">
        <title>Draft Genome Sequence of an Anaerobic Ammonium-Oxidizing Bacterium, "Candidatus Brocadia sinica".</title>
        <authorList>
            <person name="Oshiki M."/>
            <person name="Shinyako-Hata K."/>
            <person name="Satoh H."/>
            <person name="Okabe S."/>
        </authorList>
    </citation>
    <scope>NUCLEOTIDE SEQUENCE [LARGE SCALE GENOMIC DNA]</scope>
    <source>
        <strain evidence="8">JPN1</strain>
    </source>
</reference>
<dbReference type="RefSeq" id="WP_052563964.1">
    <property type="nucleotide sequence ID" value="NZ_BAFN01000001.1"/>
</dbReference>
<gene>
    <name evidence="7" type="ORF">BROSI_A2432</name>
</gene>
<evidence type="ECO:0000256" key="3">
    <source>
        <dbReference type="ARBA" id="ARBA00012758"/>
    </source>
</evidence>
<accession>A0ABQ0JYT6</accession>
<evidence type="ECO:0000313" key="7">
    <source>
        <dbReference type="EMBL" id="GAN33897.1"/>
    </source>
</evidence>
<keyword evidence="8" id="KW-1185">Reference proteome</keyword>
<dbReference type="InterPro" id="IPR008928">
    <property type="entry name" value="6-hairpin_glycosidase_sf"/>
</dbReference>
<dbReference type="EMBL" id="BAFN01000001">
    <property type="protein sequence ID" value="GAN33897.1"/>
    <property type="molecule type" value="Genomic_DNA"/>
</dbReference>
<dbReference type="InterPro" id="IPR012341">
    <property type="entry name" value="6hp_glycosidase-like_sf"/>
</dbReference>
<proteinExistence type="inferred from homology"/>
<evidence type="ECO:0000256" key="5">
    <source>
        <dbReference type="ARBA" id="ARBA00023277"/>
    </source>
</evidence>
<keyword evidence="6" id="KW-0326">Glycosidase</keyword>
<dbReference type="Proteomes" id="UP000032309">
    <property type="component" value="Unassembled WGS sequence"/>
</dbReference>
<evidence type="ECO:0000256" key="4">
    <source>
        <dbReference type="ARBA" id="ARBA00022801"/>
    </source>
</evidence>
<keyword evidence="4" id="KW-0378">Hydrolase</keyword>
<evidence type="ECO:0000256" key="1">
    <source>
        <dbReference type="ARBA" id="ARBA00000094"/>
    </source>
</evidence>
<evidence type="ECO:0000256" key="6">
    <source>
        <dbReference type="ARBA" id="ARBA00023295"/>
    </source>
</evidence>
<sequence>MNNQKSSAAVEEGLIQECYTRSLRLLKSNSTPDGIIACAKSKKAVDRSYASIFGRDAAICSLGMIASKDRELVHNAKISILTLAHYQAPNGQIPKYVKPELKEVDFWYSGCIDATLWWLIAINFYDHFFPEERFAEQLRAAIDRAFNWLFCQEHQGLFLLLQNEASDWADIMPRSGFVLYSNALWYHVKKLYKIPTADKTRQYFKVIFFPFDKAVPEHRRVRILMHYIRNRAKRSDFYLSFVNFSFWGEEIDIFGNILSAFFGLAYASKSSRMVDALLNLKIHQPYPVRVVHDPIRENSPFWRPYMRRHKQNHPYQYHNGGIWPFVGGFWVMLLAKLGRRELAWKELERLAEANRVNNWEFNEWFHGTTGEPMGMAGQSWNAAMFILAFHVLRDNIHLY</sequence>
<name>A0ABQ0JYT6_9BACT</name>
<keyword evidence="5" id="KW-0119">Carbohydrate metabolism</keyword>
<evidence type="ECO:0000256" key="2">
    <source>
        <dbReference type="ARBA" id="ARBA00007671"/>
    </source>
</evidence>
<dbReference type="SUPFAM" id="SSF48208">
    <property type="entry name" value="Six-hairpin glycosidases"/>
    <property type="match status" value="1"/>
</dbReference>
<dbReference type="Gene3D" id="1.50.10.10">
    <property type="match status" value="2"/>
</dbReference>
<comment type="catalytic activity">
    <reaction evidence="1">
        <text>Hydrolysis of terminal non-reducing beta-D-fructofuranoside residues in beta-D-fructofuranosides.</text>
        <dbReference type="EC" id="3.2.1.26"/>
    </reaction>
</comment>
<evidence type="ECO:0000313" key="8">
    <source>
        <dbReference type="Proteomes" id="UP000032309"/>
    </source>
</evidence>
<dbReference type="Pfam" id="PF12899">
    <property type="entry name" value="Glyco_hydro_100"/>
    <property type="match status" value="1"/>
</dbReference>
<comment type="caution">
    <text evidence="7">The sequence shown here is derived from an EMBL/GenBank/DDBJ whole genome shotgun (WGS) entry which is preliminary data.</text>
</comment>
<organism evidence="7 8">
    <name type="scientific">Candidatus Brocadia sinica JPN1</name>
    <dbReference type="NCBI Taxonomy" id="1197129"/>
    <lineage>
        <taxon>Bacteria</taxon>
        <taxon>Pseudomonadati</taxon>
        <taxon>Planctomycetota</taxon>
        <taxon>Candidatus Brocadiia</taxon>
        <taxon>Candidatus Brocadiales</taxon>
        <taxon>Candidatus Brocadiaceae</taxon>
        <taxon>Candidatus Brocadia</taxon>
    </lineage>
</organism>
<comment type="similarity">
    <text evidence="2">Belongs to the glycosyl hydrolase 100 family.</text>
</comment>
<dbReference type="EC" id="3.2.1.26" evidence="3"/>
<dbReference type="InterPro" id="IPR024746">
    <property type="entry name" value="Glyco_hydro_100"/>
</dbReference>
<protein>
    <recommendedName>
        <fullName evidence="3">beta-fructofuranosidase</fullName>
        <ecNumber evidence="3">3.2.1.26</ecNumber>
    </recommendedName>
</protein>